<dbReference type="SUPFAM" id="SSF103481">
    <property type="entry name" value="Multidrug resistance efflux transporter EmrE"/>
    <property type="match status" value="2"/>
</dbReference>
<feature type="transmembrane region" description="Helical" evidence="7">
    <location>
        <begin position="12"/>
        <end position="31"/>
    </location>
</feature>
<dbReference type="Pfam" id="PF00892">
    <property type="entry name" value="EamA"/>
    <property type="match status" value="2"/>
</dbReference>
<keyword evidence="10" id="KW-1185">Reference proteome</keyword>
<keyword evidence="4 7" id="KW-0812">Transmembrane</keyword>
<dbReference type="EMBL" id="JBHSAM010000001">
    <property type="protein sequence ID" value="MFC4098139.1"/>
    <property type="molecule type" value="Genomic_DNA"/>
</dbReference>
<feature type="transmembrane region" description="Helical" evidence="7">
    <location>
        <begin position="133"/>
        <end position="152"/>
    </location>
</feature>
<feature type="transmembrane region" description="Helical" evidence="7">
    <location>
        <begin position="279"/>
        <end position="297"/>
    </location>
</feature>
<dbReference type="Proteomes" id="UP001595715">
    <property type="component" value="Unassembled WGS sequence"/>
</dbReference>
<feature type="transmembrane region" description="Helical" evidence="7">
    <location>
        <begin position="246"/>
        <end position="267"/>
    </location>
</feature>
<dbReference type="InterPro" id="IPR050638">
    <property type="entry name" value="AA-Vitamin_Transporters"/>
</dbReference>
<comment type="caution">
    <text evidence="9">The sequence shown here is derived from an EMBL/GenBank/DDBJ whole genome shotgun (WGS) entry which is preliminary data.</text>
</comment>
<feature type="domain" description="EamA" evidence="8">
    <location>
        <begin position="15"/>
        <end position="147"/>
    </location>
</feature>
<feature type="transmembrane region" description="Helical" evidence="7">
    <location>
        <begin position="73"/>
        <end position="94"/>
    </location>
</feature>
<feature type="transmembrane region" description="Helical" evidence="7">
    <location>
        <begin position="220"/>
        <end position="239"/>
    </location>
</feature>
<evidence type="ECO:0000256" key="7">
    <source>
        <dbReference type="SAM" id="Phobius"/>
    </source>
</evidence>
<feature type="domain" description="EamA" evidence="8">
    <location>
        <begin position="161"/>
        <end position="287"/>
    </location>
</feature>
<keyword evidence="3" id="KW-1003">Cell membrane</keyword>
<comment type="subcellular location">
    <subcellularLocation>
        <location evidence="1">Cell membrane</location>
        <topology evidence="1">Multi-pass membrane protein</topology>
    </subcellularLocation>
</comment>
<evidence type="ECO:0000313" key="10">
    <source>
        <dbReference type="Proteomes" id="UP001595715"/>
    </source>
</evidence>
<feature type="transmembrane region" description="Helical" evidence="7">
    <location>
        <begin position="187"/>
        <end position="208"/>
    </location>
</feature>
<dbReference type="PANTHER" id="PTHR32322:SF18">
    <property type="entry name" value="S-ADENOSYLMETHIONINE_S-ADENOSYLHOMOCYSTEINE TRANSPORTER"/>
    <property type="match status" value="1"/>
</dbReference>
<proteinExistence type="inferred from homology"/>
<feature type="transmembrane region" description="Helical" evidence="7">
    <location>
        <begin position="100"/>
        <end position="121"/>
    </location>
</feature>
<protein>
    <submittedName>
        <fullName evidence="9">DMT family transporter</fullName>
    </submittedName>
</protein>
<evidence type="ECO:0000256" key="4">
    <source>
        <dbReference type="ARBA" id="ARBA00022692"/>
    </source>
</evidence>
<reference evidence="10" key="1">
    <citation type="journal article" date="2019" name="Int. J. Syst. Evol. Microbiol.">
        <title>The Global Catalogue of Microorganisms (GCM) 10K type strain sequencing project: providing services to taxonomists for standard genome sequencing and annotation.</title>
        <authorList>
            <consortium name="The Broad Institute Genomics Platform"/>
            <consortium name="The Broad Institute Genome Sequencing Center for Infectious Disease"/>
            <person name="Wu L."/>
            <person name="Ma J."/>
        </authorList>
    </citation>
    <scope>NUCLEOTIDE SEQUENCE [LARGE SCALE GENOMIC DNA]</scope>
    <source>
        <strain evidence="10">IBRC-M 10987</strain>
    </source>
</reference>
<organism evidence="9 10">
    <name type="scientific">Paenibacillus xanthanilyticus</name>
    <dbReference type="NCBI Taxonomy" id="1783531"/>
    <lineage>
        <taxon>Bacteria</taxon>
        <taxon>Bacillati</taxon>
        <taxon>Bacillota</taxon>
        <taxon>Bacilli</taxon>
        <taxon>Bacillales</taxon>
        <taxon>Paenibacillaceae</taxon>
        <taxon>Paenibacillus</taxon>
    </lineage>
</organism>
<keyword evidence="6 7" id="KW-0472">Membrane</keyword>
<evidence type="ECO:0000256" key="3">
    <source>
        <dbReference type="ARBA" id="ARBA00022475"/>
    </source>
</evidence>
<dbReference type="InterPro" id="IPR037185">
    <property type="entry name" value="EmrE-like"/>
</dbReference>
<comment type="similarity">
    <text evidence="2">Belongs to the EamA transporter family.</text>
</comment>
<evidence type="ECO:0000256" key="6">
    <source>
        <dbReference type="ARBA" id="ARBA00023136"/>
    </source>
</evidence>
<evidence type="ECO:0000256" key="1">
    <source>
        <dbReference type="ARBA" id="ARBA00004651"/>
    </source>
</evidence>
<evidence type="ECO:0000259" key="8">
    <source>
        <dbReference type="Pfam" id="PF00892"/>
    </source>
</evidence>
<sequence>MHTQHQKTWSTNPYILMPMLLLMWGSVAAVSKLLLGRLDSYQLLFYLYGLGAAVFALIVFFRGGWSAVRSWTIRAWLILAACGLFTFLYDFLYFKALERIPAVEASMLNYLFPIFIVLLALPMNKEKPTGGTAVAVLMGLAGTWLLMTEGNWAQLRFTDLAGDLYAIGAAVSWGVFTNLLKWNKQDAVLSAFAITCFSLLLAVCALAMNSGFAWPARPDFYGACWLAMSNVVLGFFLYLRALSHSPATLIAGFTFFTPVVTLLFIFILLGEPLTPTDGVAALLILLSMPAGRIRFTARNRSESSAL</sequence>
<feature type="transmembrane region" description="Helical" evidence="7">
    <location>
        <begin position="43"/>
        <end position="61"/>
    </location>
</feature>
<keyword evidence="5 7" id="KW-1133">Transmembrane helix</keyword>
<dbReference type="RefSeq" id="WP_377716554.1">
    <property type="nucleotide sequence ID" value="NZ_JBHSAM010000001.1"/>
</dbReference>
<feature type="transmembrane region" description="Helical" evidence="7">
    <location>
        <begin position="164"/>
        <end position="180"/>
    </location>
</feature>
<evidence type="ECO:0000256" key="5">
    <source>
        <dbReference type="ARBA" id="ARBA00022989"/>
    </source>
</evidence>
<evidence type="ECO:0000313" key="9">
    <source>
        <dbReference type="EMBL" id="MFC4098139.1"/>
    </source>
</evidence>
<gene>
    <name evidence="9" type="ORF">ACFOZ8_00525</name>
</gene>
<accession>A0ABV8JU08</accession>
<dbReference type="PANTHER" id="PTHR32322">
    <property type="entry name" value="INNER MEMBRANE TRANSPORTER"/>
    <property type="match status" value="1"/>
</dbReference>
<name>A0ABV8JU08_9BACL</name>
<dbReference type="InterPro" id="IPR000620">
    <property type="entry name" value="EamA_dom"/>
</dbReference>
<evidence type="ECO:0000256" key="2">
    <source>
        <dbReference type="ARBA" id="ARBA00007362"/>
    </source>
</evidence>